<sequence length="115" mass="12461">MKFAALVAVLAEDMEDAAIDAARNAGAGGVTILGGRGIGIEEKKTFFGLTYEGSQSVLLFVLEKKLSVRVLKALTRDLDLQNGSKGVVFTLPLEHLAGIDLQQLERFESQLEREI</sequence>
<evidence type="ECO:0000313" key="1">
    <source>
        <dbReference type="EMBL" id="PWG63878.1"/>
    </source>
</evidence>
<evidence type="ECO:0000313" key="2">
    <source>
        <dbReference type="Proteomes" id="UP000245474"/>
    </source>
</evidence>
<dbReference type="SUPFAM" id="SSF54913">
    <property type="entry name" value="GlnB-like"/>
    <property type="match status" value="1"/>
</dbReference>
<dbReference type="GO" id="GO:0030234">
    <property type="term" value="F:enzyme regulator activity"/>
    <property type="evidence" value="ECO:0007669"/>
    <property type="project" value="InterPro"/>
</dbReference>
<protein>
    <submittedName>
        <fullName evidence="1">Transcriptional regulator</fullName>
    </submittedName>
</protein>
<comment type="caution">
    <text evidence="1">The sequence shown here is derived from an EMBL/GenBank/DDBJ whole genome shotgun (WGS) entry which is preliminary data.</text>
</comment>
<dbReference type="AlphaFoldDB" id="A0A2U2N4C4"/>
<dbReference type="Proteomes" id="UP000245474">
    <property type="component" value="Unassembled WGS sequence"/>
</dbReference>
<proteinExistence type="predicted"/>
<dbReference type="RefSeq" id="WP_109677511.1">
    <property type="nucleotide sequence ID" value="NZ_CP086615.1"/>
</dbReference>
<keyword evidence="2" id="KW-1185">Reference proteome</keyword>
<dbReference type="OrthoDB" id="4943957at2"/>
<name>A0A2U2N4C4_9GAMM</name>
<dbReference type="InterPro" id="IPR011322">
    <property type="entry name" value="N-reg_PII-like_a/b"/>
</dbReference>
<dbReference type="PROSITE" id="PS51343">
    <property type="entry name" value="PII_GLNB_DOM"/>
    <property type="match status" value="1"/>
</dbReference>
<accession>A0A2U2N4C4</accession>
<dbReference type="EMBL" id="QFFI01000008">
    <property type="protein sequence ID" value="PWG63878.1"/>
    <property type="molecule type" value="Genomic_DNA"/>
</dbReference>
<dbReference type="InterPro" id="IPR015867">
    <property type="entry name" value="N-reg_PII/ATP_PRibTrfase_C"/>
</dbReference>
<dbReference type="InterPro" id="IPR002187">
    <property type="entry name" value="N-reg_PII"/>
</dbReference>
<dbReference type="Gene3D" id="3.30.70.120">
    <property type="match status" value="1"/>
</dbReference>
<reference evidence="1 2" key="1">
    <citation type="submission" date="2018-05" db="EMBL/GenBank/DDBJ databases">
        <title>Spiribacter halobius sp. nov., a moderately halophilic bacterium isolated from marine solar saltern.</title>
        <authorList>
            <person name="Zheng W.-S."/>
            <person name="Lu D.-C."/>
            <person name="Du Z.-J."/>
        </authorList>
    </citation>
    <scope>NUCLEOTIDE SEQUENCE [LARGE SCALE GENOMIC DNA]</scope>
    <source>
        <strain evidence="1 2">E85</strain>
    </source>
</reference>
<organism evidence="1 2">
    <name type="scientific">Sediminicurvatus halobius</name>
    <dbReference type="NCBI Taxonomy" id="2182432"/>
    <lineage>
        <taxon>Bacteria</taxon>
        <taxon>Pseudomonadati</taxon>
        <taxon>Pseudomonadota</taxon>
        <taxon>Gammaproteobacteria</taxon>
        <taxon>Chromatiales</taxon>
        <taxon>Ectothiorhodospiraceae</taxon>
        <taxon>Sediminicurvatus</taxon>
    </lineage>
</organism>
<gene>
    <name evidence="1" type="ORF">DEM34_06665</name>
</gene>
<dbReference type="GO" id="GO:0006808">
    <property type="term" value="P:regulation of nitrogen utilization"/>
    <property type="evidence" value="ECO:0007669"/>
    <property type="project" value="InterPro"/>
</dbReference>